<feature type="domain" description="FAD dependent oxidoreductase" evidence="2">
    <location>
        <begin position="3"/>
        <end position="338"/>
    </location>
</feature>
<name>A0A0M9AFA8_THEAQ</name>
<organism evidence="3 4">
    <name type="scientific">Thermus aquaticus</name>
    <dbReference type="NCBI Taxonomy" id="271"/>
    <lineage>
        <taxon>Bacteria</taxon>
        <taxon>Thermotogati</taxon>
        <taxon>Deinococcota</taxon>
        <taxon>Deinococci</taxon>
        <taxon>Thermales</taxon>
        <taxon>Thermaceae</taxon>
        <taxon>Thermus</taxon>
    </lineage>
</organism>
<evidence type="ECO:0000313" key="3">
    <source>
        <dbReference type="EMBL" id="KOX90208.1"/>
    </source>
</evidence>
<dbReference type="Gene3D" id="3.50.50.60">
    <property type="entry name" value="FAD/NAD(P)-binding domain"/>
    <property type="match status" value="1"/>
</dbReference>
<keyword evidence="1 3" id="KW-0560">Oxidoreductase</keyword>
<dbReference type="InterPro" id="IPR036188">
    <property type="entry name" value="FAD/NAD-bd_sf"/>
</dbReference>
<comment type="caution">
    <text evidence="3">The sequence shown here is derived from an EMBL/GenBank/DDBJ whole genome shotgun (WGS) entry which is preliminary data.</text>
</comment>
<proteinExistence type="predicted"/>
<dbReference type="EC" id="1.5.3.19" evidence="3"/>
<evidence type="ECO:0000313" key="4">
    <source>
        <dbReference type="Proteomes" id="UP000037685"/>
    </source>
</evidence>
<reference evidence="4" key="1">
    <citation type="submission" date="2015-07" db="EMBL/GenBank/DDBJ databases">
        <authorList>
            <person name="Zylicz-Stachula A."/>
            <person name="Jezewska-Frackowiak J."/>
            <person name="Czajkowska E."/>
            <person name="Skowron P.M."/>
        </authorList>
    </citation>
    <scope>NUCLEOTIDE SEQUENCE [LARGE SCALE GENOMIC DNA]</scope>
    <source>
        <strain evidence="4">ATCC 25104 / DSM 625 / JCM 10724 / NBRC 103206 / NCIMB 11243 / YT-1</strain>
    </source>
</reference>
<dbReference type="RefSeq" id="WP_053767818.1">
    <property type="nucleotide sequence ID" value="NZ_LHCI01000106.1"/>
</dbReference>
<dbReference type="PATRIC" id="fig|271.14.peg.1472"/>
<dbReference type="PANTHER" id="PTHR13847">
    <property type="entry name" value="SARCOSINE DEHYDROGENASE-RELATED"/>
    <property type="match status" value="1"/>
</dbReference>
<dbReference type="GO" id="GO:0005737">
    <property type="term" value="C:cytoplasm"/>
    <property type="evidence" value="ECO:0007669"/>
    <property type="project" value="TreeGrafter"/>
</dbReference>
<dbReference type="InterPro" id="IPR006076">
    <property type="entry name" value="FAD-dep_OxRdtase"/>
</dbReference>
<sequence length="370" mass="40449">MADVLVVGAGIVGAASAYRLAEAGLKVLLLEKEATFAQGSTGRSAAGVRVQFSEPLNVLLSYHSILEYQRIPEAGYRPIGYLFLVPEALAEAQEEALRTQKALGVPVERLSLEDAREKVPFLEEGLAFATFGPMDGVIDPHGATAFYLKEARRLGAEVRFSEPLLFAERQGGLWRVETPKGRYEAPFLLLSTGAWTGEVGRRLGVEIPIWPVRRVVYATAPAPFPHAFPLTIDLGTGFYLRSEGERLLFGRSNPEEPPGFTEGVDWAWLGPTLEAGLARFPFLSELSLDRRASWWGYYEVTPDHNPIPGFVAEGLLVAAGFSGHGVQQAAMVGRLMAEEVLLGRARSLDITPFGLERFLKGSLVRERGIV</sequence>
<evidence type="ECO:0000259" key="2">
    <source>
        <dbReference type="Pfam" id="PF01266"/>
    </source>
</evidence>
<dbReference type="GO" id="GO:0102317">
    <property type="term" value="F:4-methylaminobutyrate oxidase (demethylating) activity"/>
    <property type="evidence" value="ECO:0007669"/>
    <property type="project" value="UniProtKB-EC"/>
</dbReference>
<dbReference type="AlphaFoldDB" id="A0A0M9AFA8"/>
<dbReference type="Pfam" id="PF01266">
    <property type="entry name" value="DAO"/>
    <property type="match status" value="1"/>
</dbReference>
<protein>
    <submittedName>
        <fullName evidence="3">4-methylaminobutanoate oxidase (Formaldehyde-forming)</fullName>
        <ecNumber evidence="3">1.5.3.19</ecNumber>
    </submittedName>
</protein>
<dbReference type="PANTHER" id="PTHR13847:SF287">
    <property type="entry name" value="FAD-DEPENDENT OXIDOREDUCTASE DOMAIN-CONTAINING PROTEIN 1"/>
    <property type="match status" value="1"/>
</dbReference>
<evidence type="ECO:0000256" key="1">
    <source>
        <dbReference type="ARBA" id="ARBA00023002"/>
    </source>
</evidence>
<dbReference type="Gene3D" id="3.30.9.10">
    <property type="entry name" value="D-Amino Acid Oxidase, subunit A, domain 2"/>
    <property type="match status" value="1"/>
</dbReference>
<gene>
    <name evidence="3" type="primary">mlr</name>
    <name evidence="3" type="ORF">BVI061214_01396</name>
</gene>
<dbReference type="EMBL" id="LHCI01000106">
    <property type="protein sequence ID" value="KOX90208.1"/>
    <property type="molecule type" value="Genomic_DNA"/>
</dbReference>
<dbReference type="SUPFAM" id="SSF51905">
    <property type="entry name" value="FAD/NAD(P)-binding domain"/>
    <property type="match status" value="1"/>
</dbReference>
<accession>A0A0M9AFA8</accession>
<dbReference type="Proteomes" id="UP000037685">
    <property type="component" value="Unassembled WGS sequence"/>
</dbReference>